<evidence type="ECO:0000256" key="4">
    <source>
        <dbReference type="ARBA" id="ARBA00023284"/>
    </source>
</evidence>
<dbReference type="SUPFAM" id="SSF52833">
    <property type="entry name" value="Thioredoxin-like"/>
    <property type="match status" value="1"/>
</dbReference>
<evidence type="ECO:0000256" key="2">
    <source>
        <dbReference type="ARBA" id="ARBA00023002"/>
    </source>
</evidence>
<dbReference type="RefSeq" id="WP_125403353.1">
    <property type="nucleotide sequence ID" value="NZ_JBEHHI010000004.1"/>
</dbReference>
<dbReference type="PROSITE" id="PS51352">
    <property type="entry name" value="THIOREDOXIN_2"/>
    <property type="match status" value="1"/>
</dbReference>
<evidence type="ECO:0000256" key="1">
    <source>
        <dbReference type="ARBA" id="ARBA00022729"/>
    </source>
</evidence>
<dbReference type="Pfam" id="PF18312">
    <property type="entry name" value="ScsC_N"/>
    <property type="match status" value="1"/>
</dbReference>
<dbReference type="GO" id="GO:0016853">
    <property type="term" value="F:isomerase activity"/>
    <property type="evidence" value="ECO:0007669"/>
    <property type="project" value="UniProtKB-KW"/>
</dbReference>
<dbReference type="PANTHER" id="PTHR13887">
    <property type="entry name" value="GLUTATHIONE S-TRANSFERASE KAPPA"/>
    <property type="match status" value="1"/>
</dbReference>
<organism evidence="7 8">
    <name type="scientific">Rhodovulum iodosum</name>
    <dbReference type="NCBI Taxonomy" id="68291"/>
    <lineage>
        <taxon>Bacteria</taxon>
        <taxon>Pseudomonadati</taxon>
        <taxon>Pseudomonadota</taxon>
        <taxon>Alphaproteobacteria</taxon>
        <taxon>Rhodobacterales</taxon>
        <taxon>Paracoccaceae</taxon>
        <taxon>Rhodovulum</taxon>
    </lineage>
</organism>
<dbReference type="Proteomes" id="UP001560019">
    <property type="component" value="Unassembled WGS sequence"/>
</dbReference>
<keyword evidence="3" id="KW-1015">Disulfide bond</keyword>
<evidence type="ECO:0000256" key="5">
    <source>
        <dbReference type="SAM" id="SignalP"/>
    </source>
</evidence>
<keyword evidence="7" id="KW-0413">Isomerase</keyword>
<dbReference type="InterPro" id="IPR041205">
    <property type="entry name" value="ScsC_N"/>
</dbReference>
<proteinExistence type="predicted"/>
<dbReference type="PANTHER" id="PTHR13887:SF14">
    <property type="entry name" value="DISULFIDE BOND FORMATION PROTEIN D"/>
    <property type="match status" value="1"/>
</dbReference>
<reference evidence="7 8" key="1">
    <citation type="submission" date="2024-06" db="EMBL/GenBank/DDBJ databases">
        <title>Genome of Rhodovulum iodosum, a marine photoferrotroph.</title>
        <authorList>
            <person name="Bianchini G."/>
            <person name="Nikeleit V."/>
            <person name="Kappler A."/>
            <person name="Bryce C."/>
            <person name="Sanchez-Baracaldo P."/>
        </authorList>
    </citation>
    <scope>NUCLEOTIDE SEQUENCE [LARGE SCALE GENOMIC DNA]</scope>
    <source>
        <strain evidence="7 8">UT/N1</strain>
    </source>
</reference>
<dbReference type="InterPro" id="IPR036249">
    <property type="entry name" value="Thioredoxin-like_sf"/>
</dbReference>
<feature type="domain" description="Thioredoxin" evidence="6">
    <location>
        <begin position="61"/>
        <end position="248"/>
    </location>
</feature>
<comment type="caution">
    <text evidence="7">The sequence shown here is derived from an EMBL/GenBank/DDBJ whole genome shotgun (WGS) entry which is preliminary data.</text>
</comment>
<dbReference type="InterPro" id="IPR001853">
    <property type="entry name" value="DSBA-like_thioredoxin_dom"/>
</dbReference>
<protein>
    <submittedName>
        <fullName evidence="7">Protein-disulfide isomerase</fullName>
    </submittedName>
</protein>
<dbReference type="EMBL" id="JBEHHI010000004">
    <property type="protein sequence ID" value="MEX5730186.1"/>
    <property type="molecule type" value="Genomic_DNA"/>
</dbReference>
<evidence type="ECO:0000259" key="6">
    <source>
        <dbReference type="PROSITE" id="PS51352"/>
    </source>
</evidence>
<sequence>MTRTTLAAALVAFGLAQPAAALDLTAMTDAERDAFRDEVRSYLLDNPEVLMEAIQVLEARNAQAQVDNDAALVTTNAEDIYQDGYSWVGGNPEGDITLVEFIDYRCTYCRKAHDEVAALIETDGNIRFVVKEFPILGEQSVISSRFAIATLQQAGPDAYKQVHDALITFRGNLDAQNLRRLADSFDLDADAILAQMEAPEVNRVIDENRALAQRLQINGTPTFVLGEQMVRGYAPLQAMQQIVEEVRAQ</sequence>
<evidence type="ECO:0000313" key="8">
    <source>
        <dbReference type="Proteomes" id="UP001560019"/>
    </source>
</evidence>
<gene>
    <name evidence="7" type="ORF">Ga0609869_003539</name>
</gene>
<dbReference type="CDD" id="cd03023">
    <property type="entry name" value="DsbA_Com1_like"/>
    <property type="match status" value="1"/>
</dbReference>
<evidence type="ECO:0000256" key="3">
    <source>
        <dbReference type="ARBA" id="ARBA00023157"/>
    </source>
</evidence>
<feature type="chain" id="PRO_5045847386" evidence="5">
    <location>
        <begin position="22"/>
        <end position="249"/>
    </location>
</feature>
<keyword evidence="8" id="KW-1185">Reference proteome</keyword>
<evidence type="ECO:0000313" key="7">
    <source>
        <dbReference type="EMBL" id="MEX5730186.1"/>
    </source>
</evidence>
<dbReference type="Pfam" id="PF01323">
    <property type="entry name" value="DSBA"/>
    <property type="match status" value="1"/>
</dbReference>
<dbReference type="Gene3D" id="3.40.30.10">
    <property type="entry name" value="Glutaredoxin"/>
    <property type="match status" value="1"/>
</dbReference>
<name>A0ABV3XXT3_9RHOB</name>
<feature type="signal peptide" evidence="5">
    <location>
        <begin position="1"/>
        <end position="21"/>
    </location>
</feature>
<accession>A0ABV3XXT3</accession>
<keyword evidence="1 5" id="KW-0732">Signal</keyword>
<keyword evidence="2" id="KW-0560">Oxidoreductase</keyword>
<dbReference type="InterPro" id="IPR013766">
    <property type="entry name" value="Thioredoxin_domain"/>
</dbReference>
<keyword evidence="4" id="KW-0676">Redox-active center</keyword>